<reference evidence="1 2" key="1">
    <citation type="journal article" date="2017" name="PLoS Biol.">
        <title>The sea cucumber genome provides insights into morphological evolution and visceral regeneration.</title>
        <authorList>
            <person name="Zhang X."/>
            <person name="Sun L."/>
            <person name="Yuan J."/>
            <person name="Sun Y."/>
            <person name="Gao Y."/>
            <person name="Zhang L."/>
            <person name="Li S."/>
            <person name="Dai H."/>
            <person name="Hamel J.F."/>
            <person name="Liu C."/>
            <person name="Yu Y."/>
            <person name="Liu S."/>
            <person name="Lin W."/>
            <person name="Guo K."/>
            <person name="Jin S."/>
            <person name="Xu P."/>
            <person name="Storey K.B."/>
            <person name="Huan P."/>
            <person name="Zhang T."/>
            <person name="Zhou Y."/>
            <person name="Zhang J."/>
            <person name="Lin C."/>
            <person name="Li X."/>
            <person name="Xing L."/>
            <person name="Huo D."/>
            <person name="Sun M."/>
            <person name="Wang L."/>
            <person name="Mercier A."/>
            <person name="Li F."/>
            <person name="Yang H."/>
            <person name="Xiang J."/>
        </authorList>
    </citation>
    <scope>NUCLEOTIDE SEQUENCE [LARGE SCALE GENOMIC DNA]</scope>
    <source>
        <strain evidence="1">Shaxun</strain>
        <tissue evidence="1">Muscle</tissue>
    </source>
</reference>
<sequence length="279" mass="30957">MAEQLYQLQTLERVCNPTSACTEREGSLGRSERCHPTNIKCAFHQSLKIAVSVIARSDHLITLIAEEIGKPLRKKSIQWFIDSGKTIRCICWIEECLWALLATADASVYILPVLSLMDTSWSQESQFTSTAECSTTDVSSILLKKQKHTKPMAIACWKSQFLNGDIGVVGTEEGEVVFVDLLSKQELMRVKIGDSVMNLEVVQHGRFLTYLLVSTVTNNQFGLLLEQTSSRTESLSNSLEAQATSLQFTLVRSSDTIISILDSEINDPTILHPQGLTSS</sequence>
<dbReference type="EMBL" id="MRZV01000442">
    <property type="protein sequence ID" value="PIK49897.1"/>
    <property type="molecule type" value="Genomic_DNA"/>
</dbReference>
<name>A0A2G8KPK0_STIJA</name>
<evidence type="ECO:0000313" key="2">
    <source>
        <dbReference type="Proteomes" id="UP000230750"/>
    </source>
</evidence>
<dbReference type="OrthoDB" id="16281at2759"/>
<dbReference type="STRING" id="307972.A0A2G8KPK0"/>
<dbReference type="Proteomes" id="UP000230750">
    <property type="component" value="Unassembled WGS sequence"/>
</dbReference>
<proteinExistence type="predicted"/>
<gene>
    <name evidence="1" type="ORF">BSL78_13219</name>
</gene>
<accession>A0A2G8KPK0</accession>
<dbReference type="SUPFAM" id="SSF69322">
    <property type="entry name" value="Tricorn protease domain 2"/>
    <property type="match status" value="1"/>
</dbReference>
<comment type="caution">
    <text evidence="1">The sequence shown here is derived from an EMBL/GenBank/DDBJ whole genome shotgun (WGS) entry which is preliminary data.</text>
</comment>
<dbReference type="AlphaFoldDB" id="A0A2G8KPK0"/>
<keyword evidence="2" id="KW-1185">Reference proteome</keyword>
<evidence type="ECO:0000313" key="1">
    <source>
        <dbReference type="EMBL" id="PIK49897.1"/>
    </source>
</evidence>
<protein>
    <submittedName>
        <fullName evidence="1">Uncharacterized protein</fullName>
    </submittedName>
</protein>
<organism evidence="1 2">
    <name type="scientific">Stichopus japonicus</name>
    <name type="common">Sea cucumber</name>
    <dbReference type="NCBI Taxonomy" id="307972"/>
    <lineage>
        <taxon>Eukaryota</taxon>
        <taxon>Metazoa</taxon>
        <taxon>Echinodermata</taxon>
        <taxon>Eleutherozoa</taxon>
        <taxon>Echinozoa</taxon>
        <taxon>Holothuroidea</taxon>
        <taxon>Aspidochirotacea</taxon>
        <taxon>Aspidochirotida</taxon>
        <taxon>Stichopodidae</taxon>
        <taxon>Apostichopus</taxon>
    </lineage>
</organism>